<dbReference type="RefSeq" id="WP_068210304.1">
    <property type="nucleotide sequence ID" value="NZ_CP047186.1"/>
</dbReference>
<accession>A0A162FYB9</accession>
<organism evidence="1 3">
    <name type="scientific">Rathayibacter tanaceti</name>
    <dbReference type="NCBI Taxonomy" id="1671680"/>
    <lineage>
        <taxon>Bacteria</taxon>
        <taxon>Bacillati</taxon>
        <taxon>Actinomycetota</taxon>
        <taxon>Actinomycetes</taxon>
        <taxon>Micrococcales</taxon>
        <taxon>Microbacteriaceae</taxon>
        <taxon>Rathayibacter</taxon>
    </lineage>
</organism>
<reference evidence="4" key="2">
    <citation type="submission" date="2019-12" db="EMBL/GenBank/DDBJ databases">
        <title>Complete and draft genome sequences of new strains and members of some known species of the genus Rathayibacter isolated from plants.</title>
        <authorList>
            <person name="Tarlachkov S.V."/>
            <person name="Starodumova I.P."/>
            <person name="Dorofeeva L.V."/>
            <person name="Prisyazhnaya N.V."/>
            <person name="Leyn S."/>
            <person name="Zlamal J."/>
            <person name="Elan M."/>
            <person name="Osterman A.L."/>
            <person name="Nadler S."/>
            <person name="Subbotin S.A."/>
            <person name="Evtushenko L.I."/>
        </authorList>
    </citation>
    <scope>NUCLEOTIDE SEQUENCE [LARGE SCALE GENOMIC DNA]</scope>
    <source>
        <strain evidence="4">VKM Ac-2761</strain>
    </source>
</reference>
<dbReference type="InterPro" id="IPR040871">
    <property type="entry name" value="HopA1"/>
</dbReference>
<dbReference type="Pfam" id="PF17914">
    <property type="entry name" value="HopA1"/>
    <property type="match status" value="1"/>
</dbReference>
<evidence type="ECO:0000313" key="1">
    <source>
        <dbReference type="EMBL" id="KZX21360.1"/>
    </source>
</evidence>
<dbReference type="AlphaFoldDB" id="A0A162FYB9"/>
<keyword evidence="3" id="KW-1185">Reference proteome</keyword>
<proteinExistence type="predicted"/>
<dbReference type="Proteomes" id="UP000076717">
    <property type="component" value="Unassembled WGS sequence"/>
</dbReference>
<name>A0A162FYB9_9MICO</name>
<dbReference type="EMBL" id="CP047186">
    <property type="protein sequence ID" value="QHC54387.1"/>
    <property type="molecule type" value="Genomic_DNA"/>
</dbReference>
<evidence type="ECO:0000313" key="4">
    <source>
        <dbReference type="Proteomes" id="UP000465031"/>
    </source>
</evidence>
<evidence type="ECO:0000313" key="3">
    <source>
        <dbReference type="Proteomes" id="UP000076717"/>
    </source>
</evidence>
<reference evidence="1 3" key="1">
    <citation type="submission" date="2015-08" db="EMBL/GenBank/DDBJ databases">
        <title>Draft Genome Sequence of Rathayibacter sp. Strain VKM Ac-2596 Isolated from Leaf Gall Induced by Plant-Parasitic Nematodes.</title>
        <authorList>
            <person name="Vasilenko O.V."/>
            <person name="Starodumova I.P."/>
            <person name="Tarlachkov S.V."/>
            <person name="Dorofeeva L.V."/>
            <person name="Evtushenko L.I."/>
        </authorList>
    </citation>
    <scope>NUCLEOTIDE SEQUENCE [LARGE SCALE GENOMIC DNA]</scope>
    <source>
        <strain evidence="1 3">VKM Ac-2596</strain>
    </source>
</reference>
<protein>
    <submittedName>
        <fullName evidence="1">Uncharacterized protein</fullName>
    </submittedName>
</protein>
<gene>
    <name evidence="1" type="ORF">ACH61_01502</name>
    <name evidence="2" type="ORF">GSU10_01040</name>
</gene>
<reference evidence="2" key="3">
    <citation type="submission" date="2019-12" db="EMBL/GenBank/DDBJ databases">
        <title>Complete and Draft Genome Sequences of New Strains and Members of Some Known Species of the Genus Rathayibacter isolated from Plants.</title>
        <authorList>
            <person name="Tarlachkov S.V."/>
            <person name="Starodumova I.P."/>
            <person name="Dorofeeva L.V."/>
            <person name="Prisyazhnaya N.V."/>
            <person name="Leyn S.A."/>
            <person name="Zlamal J.E."/>
            <person name="Elane M.L."/>
            <person name="Osterman A.L."/>
            <person name="Nadler S.A."/>
            <person name="Subbotin S.A."/>
            <person name="Evtushenko L.I."/>
        </authorList>
    </citation>
    <scope>NUCLEOTIDE SEQUENCE</scope>
    <source>
        <strain evidence="2">VKM Ac-2761</strain>
    </source>
</reference>
<sequence>MSAPALAPTEQGLASGVSWILSRIGIADDQRSARAFGTEIETASASELGQVLARRIYQFAHAGIGLRDDAPGGSLTSEDRVMEERIASATARRARAARVPLLETVPQYNGVVVLHQSLRVFVPDSRVLDRTSATAHIALNSLATRLSVGFSFFTSSAGAGSRSRPLRLYRAAADADDALDAWGRLTERLESAHVPARAKILSSSEAYPRTDAIVLYLPQESWERVREFADLLASDDPRAGTSVLAGRLAPGVGYAWEPDDPARSRRTLSFGEHRAETIAKALVEPGGEPAAERVRLALLAANIHPLRVHENLDSPRLPG</sequence>
<evidence type="ECO:0000313" key="2">
    <source>
        <dbReference type="EMBL" id="QHC54387.1"/>
    </source>
</evidence>
<dbReference type="EMBL" id="LIIN01000042">
    <property type="protein sequence ID" value="KZX21360.1"/>
    <property type="molecule type" value="Genomic_DNA"/>
</dbReference>
<dbReference type="KEGG" id="rte:GSU10_01040"/>
<dbReference type="OrthoDB" id="2408361at2"/>
<dbReference type="Proteomes" id="UP000465031">
    <property type="component" value="Chromosome"/>
</dbReference>